<dbReference type="InterPro" id="IPR001909">
    <property type="entry name" value="KRAB"/>
</dbReference>
<dbReference type="InterPro" id="IPR036051">
    <property type="entry name" value="KRAB_dom_sf"/>
</dbReference>
<protein>
    <submittedName>
        <fullName evidence="2">Zinc finger protein 782</fullName>
    </submittedName>
</protein>
<evidence type="ECO:0000313" key="2">
    <source>
        <dbReference type="EMBL" id="KAF6434905.1"/>
    </source>
</evidence>
<dbReference type="PANTHER" id="PTHR23232:SF163">
    <property type="entry name" value="ZINC FINGER PROTEIN 589"/>
    <property type="match status" value="1"/>
</dbReference>
<sequence length="256" mass="29168">MPEGTEGGGVRWKKGSDVESGWNGWRLGTLKRKDVTVEFTQEEWRQTDSAQRTLYRDVTWRTAATSFHWALLYQTRRISTLEQGEDPCFEGRHLSRSPEKPRLDGVSEKSAEIQGQQLWKVSFTNKSLTTEQDVPGKPRHLDRNVFPAGTAACRFDTTRPLTCVSAHWPHTVNIQGRRLVRLLCVRSGSLVSRTAELILQRSLLFTVKMETPLVRKMKLFSIRQFGLCGWLLNITNVGKLSLKKLPSLHPIAPTQK</sequence>
<dbReference type="SMART" id="SM00349">
    <property type="entry name" value="KRAB"/>
    <property type="match status" value="1"/>
</dbReference>
<dbReference type="Gene3D" id="6.10.140.140">
    <property type="match status" value="1"/>
</dbReference>
<feature type="domain" description="KRAB" evidence="1">
    <location>
        <begin position="30"/>
        <end position="100"/>
    </location>
</feature>
<evidence type="ECO:0000259" key="1">
    <source>
        <dbReference type="PROSITE" id="PS50805"/>
    </source>
</evidence>
<keyword evidence="3" id="KW-1185">Reference proteome</keyword>
<dbReference type="Pfam" id="PF01352">
    <property type="entry name" value="KRAB"/>
    <property type="match status" value="1"/>
</dbReference>
<accession>A0A7J8EI15</accession>
<dbReference type="Proteomes" id="UP000550707">
    <property type="component" value="Unassembled WGS sequence"/>
</dbReference>
<dbReference type="InterPro" id="IPR050169">
    <property type="entry name" value="Krueppel_C2H2_ZnF"/>
</dbReference>
<dbReference type="InParanoid" id="A0A7J8EI15"/>
<dbReference type="SUPFAM" id="SSF109640">
    <property type="entry name" value="KRAB domain (Kruppel-associated box)"/>
    <property type="match status" value="1"/>
</dbReference>
<dbReference type="PANTHER" id="PTHR23232">
    <property type="entry name" value="KRAB DOMAIN C2H2 ZINC FINGER"/>
    <property type="match status" value="1"/>
</dbReference>
<dbReference type="EMBL" id="JACASF010000014">
    <property type="protein sequence ID" value="KAF6434905.1"/>
    <property type="molecule type" value="Genomic_DNA"/>
</dbReference>
<reference evidence="2 3" key="1">
    <citation type="journal article" date="2020" name="Nature">
        <title>Six reference-quality genomes reveal evolution of bat adaptations.</title>
        <authorList>
            <person name="Jebb D."/>
            <person name="Huang Z."/>
            <person name="Pippel M."/>
            <person name="Hughes G.M."/>
            <person name="Lavrichenko K."/>
            <person name="Devanna P."/>
            <person name="Winkler S."/>
            <person name="Jermiin L.S."/>
            <person name="Skirmuntt E.C."/>
            <person name="Katzourakis A."/>
            <person name="Burkitt-Gray L."/>
            <person name="Ray D.A."/>
            <person name="Sullivan K.A.M."/>
            <person name="Roscito J.G."/>
            <person name="Kirilenko B.M."/>
            <person name="Davalos L.M."/>
            <person name="Corthals A.P."/>
            <person name="Power M.L."/>
            <person name="Jones G."/>
            <person name="Ransome R.D."/>
            <person name="Dechmann D.K.N."/>
            <person name="Locatelli A.G."/>
            <person name="Puechmaille S.J."/>
            <person name="Fedrigo O."/>
            <person name="Jarvis E.D."/>
            <person name="Hiller M."/>
            <person name="Vernes S.C."/>
            <person name="Myers E.W."/>
            <person name="Teeling E.C."/>
        </authorList>
    </citation>
    <scope>NUCLEOTIDE SEQUENCE [LARGE SCALE GENOMIC DNA]</scope>
    <source>
        <strain evidence="2">MMolMol1</strain>
        <tissue evidence="2">Muscle</tissue>
    </source>
</reference>
<organism evidence="2 3">
    <name type="scientific">Molossus molossus</name>
    <name type="common">Pallas' mastiff bat</name>
    <name type="synonym">Vespertilio molossus</name>
    <dbReference type="NCBI Taxonomy" id="27622"/>
    <lineage>
        <taxon>Eukaryota</taxon>
        <taxon>Metazoa</taxon>
        <taxon>Chordata</taxon>
        <taxon>Craniata</taxon>
        <taxon>Vertebrata</taxon>
        <taxon>Euteleostomi</taxon>
        <taxon>Mammalia</taxon>
        <taxon>Eutheria</taxon>
        <taxon>Laurasiatheria</taxon>
        <taxon>Chiroptera</taxon>
        <taxon>Yangochiroptera</taxon>
        <taxon>Molossidae</taxon>
        <taxon>Molossus</taxon>
    </lineage>
</organism>
<dbReference type="GO" id="GO:0006355">
    <property type="term" value="P:regulation of DNA-templated transcription"/>
    <property type="evidence" value="ECO:0007669"/>
    <property type="project" value="InterPro"/>
</dbReference>
<dbReference type="AlphaFoldDB" id="A0A7J8EI15"/>
<dbReference type="CDD" id="cd07765">
    <property type="entry name" value="KRAB_A-box"/>
    <property type="match status" value="1"/>
</dbReference>
<evidence type="ECO:0000313" key="3">
    <source>
        <dbReference type="Proteomes" id="UP000550707"/>
    </source>
</evidence>
<proteinExistence type="predicted"/>
<gene>
    <name evidence="2" type="ORF">HJG59_020190</name>
</gene>
<name>A0A7J8EI15_MOLMO</name>
<comment type="caution">
    <text evidence="2">The sequence shown here is derived from an EMBL/GenBank/DDBJ whole genome shotgun (WGS) entry which is preliminary data.</text>
</comment>
<dbReference type="PROSITE" id="PS50805">
    <property type="entry name" value="KRAB"/>
    <property type="match status" value="1"/>
</dbReference>